<feature type="transmembrane region" description="Helical" evidence="11">
    <location>
        <begin position="12"/>
        <end position="32"/>
    </location>
</feature>
<feature type="transmembrane region" description="Helical" evidence="11">
    <location>
        <begin position="62"/>
        <end position="79"/>
    </location>
</feature>
<comment type="subcellular location">
    <subcellularLocation>
        <location evidence="1">Mitochondrion inner membrane</location>
        <topology evidence="1">Multi-pass membrane protein</topology>
    </subcellularLocation>
</comment>
<evidence type="ECO:0000256" key="4">
    <source>
        <dbReference type="ARBA" id="ARBA00022692"/>
    </source>
</evidence>
<keyword evidence="10 11" id="KW-0472">Membrane</keyword>
<protein>
    <recommendedName>
        <fullName evidence="14">Mitochondrial import inner membrane translocase subunit TIM22</fullName>
    </recommendedName>
</protein>
<organism evidence="12 13">
    <name type="scientific">Stentor coeruleus</name>
    <dbReference type="NCBI Taxonomy" id="5963"/>
    <lineage>
        <taxon>Eukaryota</taxon>
        <taxon>Sar</taxon>
        <taxon>Alveolata</taxon>
        <taxon>Ciliophora</taxon>
        <taxon>Postciliodesmatophora</taxon>
        <taxon>Heterotrichea</taxon>
        <taxon>Heterotrichida</taxon>
        <taxon>Stentoridae</taxon>
        <taxon>Stentor</taxon>
    </lineage>
</organism>
<accession>A0A1R2CZH0</accession>
<name>A0A1R2CZH0_9CILI</name>
<dbReference type="GO" id="GO:0008320">
    <property type="term" value="F:protein transmembrane transporter activity"/>
    <property type="evidence" value="ECO:0007669"/>
    <property type="project" value="TreeGrafter"/>
</dbReference>
<evidence type="ECO:0000256" key="3">
    <source>
        <dbReference type="ARBA" id="ARBA00022448"/>
    </source>
</evidence>
<keyword evidence="9" id="KW-0496">Mitochondrion</keyword>
<keyword evidence="8" id="KW-0811">Translocation</keyword>
<dbReference type="Pfam" id="PF02466">
    <property type="entry name" value="Tim17"/>
    <property type="match status" value="1"/>
</dbReference>
<comment type="caution">
    <text evidence="12">The sequence shown here is derived from an EMBL/GenBank/DDBJ whole genome shotgun (WGS) entry which is preliminary data.</text>
</comment>
<dbReference type="AlphaFoldDB" id="A0A1R2CZH0"/>
<dbReference type="OrthoDB" id="2261329at2759"/>
<dbReference type="EMBL" id="MPUH01000027">
    <property type="protein sequence ID" value="OMJ94381.1"/>
    <property type="molecule type" value="Genomic_DNA"/>
</dbReference>
<evidence type="ECO:0000313" key="13">
    <source>
        <dbReference type="Proteomes" id="UP000187209"/>
    </source>
</evidence>
<evidence type="ECO:0000256" key="7">
    <source>
        <dbReference type="ARBA" id="ARBA00022989"/>
    </source>
</evidence>
<keyword evidence="6" id="KW-0653">Protein transport</keyword>
<evidence type="ECO:0000256" key="2">
    <source>
        <dbReference type="ARBA" id="ARBA00008444"/>
    </source>
</evidence>
<keyword evidence="13" id="KW-1185">Reference proteome</keyword>
<evidence type="ECO:0000256" key="9">
    <source>
        <dbReference type="ARBA" id="ARBA00023128"/>
    </source>
</evidence>
<dbReference type="GO" id="GO:0005744">
    <property type="term" value="C:TIM23 mitochondrial import inner membrane translocase complex"/>
    <property type="evidence" value="ECO:0007669"/>
    <property type="project" value="TreeGrafter"/>
</dbReference>
<dbReference type="PANTHER" id="PTHR10485">
    <property type="entry name" value="MITOCHONDRIAL IMPORT INNER MEMBRANE TRANSLOCASE SUBUNIT TIM-17"/>
    <property type="match status" value="1"/>
</dbReference>
<proteinExistence type="inferred from homology"/>
<keyword evidence="7 11" id="KW-1133">Transmembrane helix</keyword>
<evidence type="ECO:0000256" key="1">
    <source>
        <dbReference type="ARBA" id="ARBA00004448"/>
    </source>
</evidence>
<dbReference type="Proteomes" id="UP000187209">
    <property type="component" value="Unassembled WGS sequence"/>
</dbReference>
<evidence type="ECO:0000256" key="11">
    <source>
        <dbReference type="SAM" id="Phobius"/>
    </source>
</evidence>
<keyword evidence="4 11" id="KW-0812">Transmembrane</keyword>
<keyword evidence="5" id="KW-0999">Mitochondrion inner membrane</keyword>
<evidence type="ECO:0000256" key="6">
    <source>
        <dbReference type="ARBA" id="ARBA00022927"/>
    </source>
</evidence>
<dbReference type="PANTHER" id="PTHR10485:SF0">
    <property type="entry name" value="AT05822P-RELATED"/>
    <property type="match status" value="1"/>
</dbReference>
<evidence type="ECO:0008006" key="14">
    <source>
        <dbReference type="Google" id="ProtNLM"/>
    </source>
</evidence>
<keyword evidence="3" id="KW-0813">Transport</keyword>
<evidence type="ECO:0000256" key="5">
    <source>
        <dbReference type="ARBA" id="ARBA00022792"/>
    </source>
</evidence>
<feature type="transmembrane region" description="Helical" evidence="11">
    <location>
        <begin position="111"/>
        <end position="132"/>
    </location>
</feature>
<evidence type="ECO:0000256" key="10">
    <source>
        <dbReference type="ARBA" id="ARBA00023136"/>
    </source>
</evidence>
<comment type="similarity">
    <text evidence="2">Belongs to the Tim17/Tim22/Tim23 family.</text>
</comment>
<evidence type="ECO:0000313" key="12">
    <source>
        <dbReference type="EMBL" id="OMJ94381.1"/>
    </source>
</evidence>
<dbReference type="GO" id="GO:0030150">
    <property type="term" value="P:protein import into mitochondrial matrix"/>
    <property type="evidence" value="ECO:0007669"/>
    <property type="project" value="TreeGrafter"/>
</dbReference>
<sequence>MAQREPCPDRFFDDLGGAFAMGCAGGSIYYFFKGFISAPSRERFKGALNAVKHRGPVLGGGFAMWGGLFSVFDCSLLWYRQKEGPINAIAAGFGTGGVLAMRAGMHICWRNAIAGGIILAVIEGVGVAYNNFMVKQQMLMMHEVSKINEERMKRMSTGLPDYTQDELQEKLMMKAQEQQNSGFFSGLFNRG</sequence>
<evidence type="ECO:0000256" key="8">
    <source>
        <dbReference type="ARBA" id="ARBA00023010"/>
    </source>
</evidence>
<gene>
    <name evidence="12" type="ORF">SteCoe_2427</name>
</gene>
<reference evidence="12 13" key="1">
    <citation type="submission" date="2016-11" db="EMBL/GenBank/DDBJ databases">
        <title>The macronuclear genome of Stentor coeruleus: a giant cell with tiny introns.</title>
        <authorList>
            <person name="Slabodnick M."/>
            <person name="Ruby J.G."/>
            <person name="Reiff S.B."/>
            <person name="Swart E.C."/>
            <person name="Gosai S."/>
            <person name="Prabakaran S."/>
            <person name="Witkowska E."/>
            <person name="Larue G.E."/>
            <person name="Fisher S."/>
            <person name="Freeman R.M."/>
            <person name="Gunawardena J."/>
            <person name="Chu W."/>
            <person name="Stover N.A."/>
            <person name="Gregory B.D."/>
            <person name="Nowacki M."/>
            <person name="Derisi J."/>
            <person name="Roy S.W."/>
            <person name="Marshall W.F."/>
            <person name="Sood P."/>
        </authorList>
    </citation>
    <scope>NUCLEOTIDE SEQUENCE [LARGE SCALE GENOMIC DNA]</scope>
    <source>
        <strain evidence="12">WM001</strain>
    </source>
</reference>